<reference evidence="2" key="1">
    <citation type="submission" date="2020-10" db="EMBL/GenBank/DDBJ databases">
        <title>Diversity and distribution of actinomycetes associated with coral in the coast of Hainan.</title>
        <authorList>
            <person name="Li F."/>
        </authorList>
    </citation>
    <scope>NUCLEOTIDE SEQUENCE</scope>
    <source>
        <strain evidence="2">HNM0983</strain>
    </source>
</reference>
<feature type="domain" description="Dienelactone hydrolase" evidence="1">
    <location>
        <begin position="19"/>
        <end position="250"/>
    </location>
</feature>
<protein>
    <submittedName>
        <fullName evidence="2">Dienelactone hydrolase family protein</fullName>
    </submittedName>
</protein>
<dbReference type="PANTHER" id="PTHR46623">
    <property type="entry name" value="CARBOXYMETHYLENEBUTENOLIDASE-RELATED"/>
    <property type="match status" value="1"/>
</dbReference>
<dbReference type="EMBL" id="JADEYC010000007">
    <property type="protein sequence ID" value="MBE9373622.1"/>
    <property type="molecule type" value="Genomic_DNA"/>
</dbReference>
<sequence length="257" mass="27785">MTAVQATTVHTPTADGAADAYFTHPSDGRPHPAVLLYMDAFGVRPQLTAMADRLAANGYTVLVPNVFYREAAAPVVELPEIIDPQSRPEIFEKIGPMMQALTPELAMRDAGAYLDWLQARPEAAGGPVGLTGYCLGAGLALRTAGTYPHRVAAAAGFHGAQLATDAPDSPHRLAEHITAELYFGHADQDHALPEEQIQLLDSTLTEAGVRFRAEVYRGAPHGYTQADTAAHDEQATERHWSELLDLFERALRPAVRD</sequence>
<dbReference type="InterPro" id="IPR051049">
    <property type="entry name" value="Dienelactone_hydrolase-like"/>
</dbReference>
<keyword evidence="2" id="KW-0378">Hydrolase</keyword>
<name>A0A929B5L4_9PSEU</name>
<dbReference type="Proteomes" id="UP000598360">
    <property type="component" value="Unassembled WGS sequence"/>
</dbReference>
<dbReference type="InterPro" id="IPR002925">
    <property type="entry name" value="Dienelactn_hydro"/>
</dbReference>
<dbReference type="Pfam" id="PF01738">
    <property type="entry name" value="DLH"/>
    <property type="match status" value="1"/>
</dbReference>
<dbReference type="AlphaFoldDB" id="A0A929B5L4"/>
<organism evidence="2 3">
    <name type="scientific">Saccharopolyspora montiporae</name>
    <dbReference type="NCBI Taxonomy" id="2781240"/>
    <lineage>
        <taxon>Bacteria</taxon>
        <taxon>Bacillati</taxon>
        <taxon>Actinomycetota</taxon>
        <taxon>Actinomycetes</taxon>
        <taxon>Pseudonocardiales</taxon>
        <taxon>Pseudonocardiaceae</taxon>
        <taxon>Saccharopolyspora</taxon>
    </lineage>
</organism>
<gene>
    <name evidence="2" type="ORF">IQ251_04075</name>
</gene>
<evidence type="ECO:0000313" key="2">
    <source>
        <dbReference type="EMBL" id="MBE9373622.1"/>
    </source>
</evidence>
<dbReference type="RefSeq" id="WP_193927070.1">
    <property type="nucleotide sequence ID" value="NZ_JADEYC010000007.1"/>
</dbReference>
<evidence type="ECO:0000313" key="3">
    <source>
        <dbReference type="Proteomes" id="UP000598360"/>
    </source>
</evidence>
<dbReference type="PANTHER" id="PTHR46623:SF10">
    <property type="entry name" value="CARBOXYMETHYLENEBUTENOLIDASE HOMOLOG"/>
    <property type="match status" value="1"/>
</dbReference>
<dbReference type="GO" id="GO:0016787">
    <property type="term" value="F:hydrolase activity"/>
    <property type="evidence" value="ECO:0007669"/>
    <property type="project" value="UniProtKB-KW"/>
</dbReference>
<comment type="caution">
    <text evidence="2">The sequence shown here is derived from an EMBL/GenBank/DDBJ whole genome shotgun (WGS) entry which is preliminary data.</text>
</comment>
<dbReference type="Gene3D" id="3.40.50.1820">
    <property type="entry name" value="alpha/beta hydrolase"/>
    <property type="match status" value="1"/>
</dbReference>
<keyword evidence="3" id="KW-1185">Reference proteome</keyword>
<accession>A0A929B5L4</accession>
<evidence type="ECO:0000259" key="1">
    <source>
        <dbReference type="Pfam" id="PF01738"/>
    </source>
</evidence>
<dbReference type="InterPro" id="IPR029058">
    <property type="entry name" value="AB_hydrolase_fold"/>
</dbReference>
<proteinExistence type="predicted"/>
<dbReference type="SUPFAM" id="SSF53474">
    <property type="entry name" value="alpha/beta-Hydrolases"/>
    <property type="match status" value="1"/>
</dbReference>